<dbReference type="GO" id="GO:0003723">
    <property type="term" value="F:RNA binding"/>
    <property type="evidence" value="ECO:0007669"/>
    <property type="project" value="InterPro"/>
</dbReference>
<dbReference type="GO" id="GO:0009982">
    <property type="term" value="F:pseudouridine synthase activity"/>
    <property type="evidence" value="ECO:0007669"/>
    <property type="project" value="InterPro"/>
</dbReference>
<dbReference type="PANTHER" id="PTHR11142:SF0">
    <property type="entry name" value="TRNA PSEUDOURIDINE SYNTHASE-LIKE 1"/>
    <property type="match status" value="1"/>
</dbReference>
<name>A0AAN7K123_9MYRT</name>
<reference evidence="1 2" key="1">
    <citation type="journal article" date="2023" name="Hortic Res">
        <title>Pangenome of water caltrop reveals structural variations and asymmetric subgenome divergence after allopolyploidization.</title>
        <authorList>
            <person name="Zhang X."/>
            <person name="Chen Y."/>
            <person name="Wang L."/>
            <person name="Yuan Y."/>
            <person name="Fang M."/>
            <person name="Shi L."/>
            <person name="Lu R."/>
            <person name="Comes H.P."/>
            <person name="Ma Y."/>
            <person name="Chen Y."/>
            <person name="Huang G."/>
            <person name="Zhou Y."/>
            <person name="Zheng Z."/>
            <person name="Qiu Y."/>
        </authorList>
    </citation>
    <scope>NUCLEOTIDE SEQUENCE [LARGE SCALE GENOMIC DNA]</scope>
    <source>
        <tissue evidence="1">Roots</tissue>
    </source>
</reference>
<evidence type="ECO:0000313" key="1">
    <source>
        <dbReference type="EMBL" id="KAK4758865.1"/>
    </source>
</evidence>
<organism evidence="1 2">
    <name type="scientific">Trapa incisa</name>
    <dbReference type="NCBI Taxonomy" id="236973"/>
    <lineage>
        <taxon>Eukaryota</taxon>
        <taxon>Viridiplantae</taxon>
        <taxon>Streptophyta</taxon>
        <taxon>Embryophyta</taxon>
        <taxon>Tracheophyta</taxon>
        <taxon>Spermatophyta</taxon>
        <taxon>Magnoliopsida</taxon>
        <taxon>eudicotyledons</taxon>
        <taxon>Gunneridae</taxon>
        <taxon>Pentapetalae</taxon>
        <taxon>rosids</taxon>
        <taxon>malvids</taxon>
        <taxon>Myrtales</taxon>
        <taxon>Lythraceae</taxon>
        <taxon>Trapa</taxon>
    </lineage>
</organism>
<dbReference type="PANTHER" id="PTHR11142">
    <property type="entry name" value="PSEUDOURIDYLATE SYNTHASE"/>
    <property type="match status" value="1"/>
</dbReference>
<dbReference type="InterPro" id="IPR020103">
    <property type="entry name" value="PsdUridine_synth_cat_dom_sf"/>
</dbReference>
<accession>A0AAN7K123</accession>
<protein>
    <submittedName>
        <fullName evidence="1">Uncharacterized protein</fullName>
    </submittedName>
</protein>
<keyword evidence="2" id="KW-1185">Reference proteome</keyword>
<evidence type="ECO:0000313" key="2">
    <source>
        <dbReference type="Proteomes" id="UP001345219"/>
    </source>
</evidence>
<dbReference type="Gene3D" id="3.30.70.660">
    <property type="entry name" value="Pseudouridine synthase I, catalytic domain, C-terminal subdomain"/>
    <property type="match status" value="1"/>
</dbReference>
<dbReference type="GO" id="GO:0031119">
    <property type="term" value="P:tRNA pseudouridine synthesis"/>
    <property type="evidence" value="ECO:0007669"/>
    <property type="project" value="TreeGrafter"/>
</dbReference>
<dbReference type="InterPro" id="IPR001406">
    <property type="entry name" value="PsdUridine_synth_TruA"/>
</dbReference>
<gene>
    <name evidence="1" type="ORF">SAY87_020166</name>
</gene>
<dbReference type="Proteomes" id="UP001345219">
    <property type="component" value="Chromosome 15"/>
</dbReference>
<comment type="caution">
    <text evidence="1">The sequence shown here is derived from an EMBL/GenBank/DDBJ whole genome shotgun (WGS) entry which is preliminary data.</text>
</comment>
<sequence>MEANVLSCICEHTSKRKPGEVLPTHEPSVVKRAINHFLQKDERDIMVVEVRSVPSDFHDRYNARESTYFYRLLSGSGPLSSFEKDRAWHVREVLDVKAMQEACKVLVGHHDFSSFRSARCRTNCYGGVQRRGVQRRKSLRRDRCIHNIREGNPTISVATLSHRCSEKIRMASCIKPCDCFLSKSISIPSCPPPSPRPYTFRMFFYPSAGCRTKKWLFGSTGIAVHANKSIRSEKSQSLWRA</sequence>
<dbReference type="EMBL" id="JAXIOK010000012">
    <property type="protein sequence ID" value="KAK4758865.1"/>
    <property type="molecule type" value="Genomic_DNA"/>
</dbReference>
<dbReference type="InterPro" id="IPR020095">
    <property type="entry name" value="PsdUridine_synth_TruA_C"/>
</dbReference>
<dbReference type="AlphaFoldDB" id="A0AAN7K123"/>
<dbReference type="SUPFAM" id="SSF55120">
    <property type="entry name" value="Pseudouridine synthase"/>
    <property type="match status" value="1"/>
</dbReference>
<proteinExistence type="predicted"/>